<dbReference type="InterPro" id="IPR019034">
    <property type="entry name" value="UPF0390"/>
</dbReference>
<feature type="region of interest" description="Disordered" evidence="2">
    <location>
        <begin position="59"/>
        <end position="103"/>
    </location>
</feature>
<feature type="compositionally biased region" description="Low complexity" evidence="2">
    <location>
        <begin position="92"/>
        <end position="103"/>
    </location>
</feature>
<evidence type="ECO:0000313" key="3">
    <source>
        <dbReference type="EMBL" id="KAL2086159.1"/>
    </source>
</evidence>
<organism evidence="3 4">
    <name type="scientific">Coilia grayii</name>
    <name type="common">Gray's grenadier anchovy</name>
    <dbReference type="NCBI Taxonomy" id="363190"/>
    <lineage>
        <taxon>Eukaryota</taxon>
        <taxon>Metazoa</taxon>
        <taxon>Chordata</taxon>
        <taxon>Craniata</taxon>
        <taxon>Vertebrata</taxon>
        <taxon>Euteleostomi</taxon>
        <taxon>Actinopterygii</taxon>
        <taxon>Neopterygii</taxon>
        <taxon>Teleostei</taxon>
        <taxon>Clupei</taxon>
        <taxon>Clupeiformes</taxon>
        <taxon>Clupeoidei</taxon>
        <taxon>Engraulidae</taxon>
        <taxon>Coilinae</taxon>
        <taxon>Coilia</taxon>
    </lineage>
</organism>
<accession>A0ABD1JGH1</accession>
<sequence>MAQGKQKFKAQRPGGGKKQQHKQKGPKKGGRIIAPKKTQVVQQQKLKKGLEVAIRNKIEQDVTQKASTSMHKRLNVLKAPASKPASGPPRPASSASAAGASSK</sequence>
<proteinExistence type="inferred from homology"/>
<feature type="compositionally biased region" description="Basic residues" evidence="2">
    <location>
        <begin position="1"/>
        <end position="10"/>
    </location>
</feature>
<keyword evidence="4" id="KW-1185">Reference proteome</keyword>
<feature type="region of interest" description="Disordered" evidence="2">
    <location>
        <begin position="1"/>
        <end position="40"/>
    </location>
</feature>
<dbReference type="Proteomes" id="UP001591681">
    <property type="component" value="Unassembled WGS sequence"/>
</dbReference>
<evidence type="ECO:0000256" key="2">
    <source>
        <dbReference type="SAM" id="MobiDB-lite"/>
    </source>
</evidence>
<name>A0ABD1JGH1_9TELE</name>
<reference evidence="3 4" key="1">
    <citation type="submission" date="2024-09" db="EMBL/GenBank/DDBJ databases">
        <title>A chromosome-level genome assembly of Gray's grenadier anchovy, Coilia grayii.</title>
        <authorList>
            <person name="Fu Z."/>
        </authorList>
    </citation>
    <scope>NUCLEOTIDE SEQUENCE [LARGE SCALE GENOMIC DNA]</scope>
    <source>
        <strain evidence="3">G4</strain>
        <tissue evidence="3">Muscle</tissue>
    </source>
</reference>
<dbReference type="AlphaFoldDB" id="A0ABD1JGH1"/>
<protein>
    <recommendedName>
        <fullName evidence="5">Leydig cell tumor 10 kDa protein homolog</fullName>
    </recommendedName>
</protein>
<gene>
    <name evidence="3" type="ORF">ACEWY4_017218</name>
</gene>
<dbReference type="PANTHER" id="PTHR16967">
    <property type="entry name" value="LEYDIG CELL TUMOR 10 KDA PROTEIN HOMOLOG"/>
    <property type="match status" value="1"/>
</dbReference>
<dbReference type="Pfam" id="PF09495">
    <property type="entry name" value="DUF2462"/>
    <property type="match status" value="1"/>
</dbReference>
<dbReference type="PANTHER" id="PTHR16967:SF1">
    <property type="entry name" value="LEYDIG CELL TUMOR 10 KDA PROTEIN HOMOLOG"/>
    <property type="match status" value="1"/>
</dbReference>
<dbReference type="EMBL" id="JBHFQA010000015">
    <property type="protein sequence ID" value="KAL2086159.1"/>
    <property type="molecule type" value="Genomic_DNA"/>
</dbReference>
<evidence type="ECO:0000313" key="4">
    <source>
        <dbReference type="Proteomes" id="UP001591681"/>
    </source>
</evidence>
<comment type="similarity">
    <text evidence="1">Belongs to the UPF0390 family.</text>
</comment>
<evidence type="ECO:0000256" key="1">
    <source>
        <dbReference type="ARBA" id="ARBA00006802"/>
    </source>
</evidence>
<feature type="compositionally biased region" description="Basic residues" evidence="2">
    <location>
        <begin position="18"/>
        <end position="30"/>
    </location>
</feature>
<evidence type="ECO:0008006" key="5">
    <source>
        <dbReference type="Google" id="ProtNLM"/>
    </source>
</evidence>
<comment type="caution">
    <text evidence="3">The sequence shown here is derived from an EMBL/GenBank/DDBJ whole genome shotgun (WGS) entry which is preliminary data.</text>
</comment>